<accession>A0AAX4J4R4</accession>
<proteinExistence type="predicted"/>
<dbReference type="EMBL" id="CP137316">
    <property type="protein sequence ID" value="WQF90592.1"/>
    <property type="molecule type" value="Genomic_DNA"/>
</dbReference>
<feature type="compositionally biased region" description="Basic and acidic residues" evidence="1">
    <location>
        <begin position="105"/>
        <end position="115"/>
    </location>
</feature>
<gene>
    <name evidence="2" type="ORF">CDEST_15606</name>
</gene>
<name>A0AAX4J4R4_9PEZI</name>
<organism evidence="2 3">
    <name type="scientific">Colletotrichum destructivum</name>
    <dbReference type="NCBI Taxonomy" id="34406"/>
    <lineage>
        <taxon>Eukaryota</taxon>
        <taxon>Fungi</taxon>
        <taxon>Dikarya</taxon>
        <taxon>Ascomycota</taxon>
        <taxon>Pezizomycotina</taxon>
        <taxon>Sordariomycetes</taxon>
        <taxon>Hypocreomycetidae</taxon>
        <taxon>Glomerellales</taxon>
        <taxon>Glomerellaceae</taxon>
        <taxon>Colletotrichum</taxon>
        <taxon>Colletotrichum destructivum species complex</taxon>
    </lineage>
</organism>
<sequence>MSLVSPISSEIGLRNYERDSVEIAVPNLVDEAYDNLRLRIDLGLHGTVTFESHTNLGETDDTLSEHMHRMSIEKGDKDQPPSSRKSQRRARGKATRQTSFASHLRRSERSCRGDRIQGAASAGARRGRHRPGVRDPAGTRCDQQR</sequence>
<dbReference type="GeneID" id="87952105"/>
<dbReference type="Proteomes" id="UP001322277">
    <property type="component" value="Chromosome 12"/>
</dbReference>
<dbReference type="RefSeq" id="XP_062787812.1">
    <property type="nucleotide sequence ID" value="XM_062931761.1"/>
</dbReference>
<dbReference type="KEGG" id="cdet:87952105"/>
<dbReference type="AlphaFoldDB" id="A0AAX4J4R4"/>
<evidence type="ECO:0000313" key="2">
    <source>
        <dbReference type="EMBL" id="WQF90592.1"/>
    </source>
</evidence>
<feature type="compositionally biased region" description="Basic and acidic residues" evidence="1">
    <location>
        <begin position="63"/>
        <end position="79"/>
    </location>
</feature>
<feature type="region of interest" description="Disordered" evidence="1">
    <location>
        <begin position="50"/>
        <end position="145"/>
    </location>
</feature>
<feature type="compositionally biased region" description="Basic residues" evidence="1">
    <location>
        <begin position="85"/>
        <end position="94"/>
    </location>
</feature>
<evidence type="ECO:0000256" key="1">
    <source>
        <dbReference type="SAM" id="MobiDB-lite"/>
    </source>
</evidence>
<keyword evidence="3" id="KW-1185">Reference proteome</keyword>
<evidence type="ECO:0000313" key="3">
    <source>
        <dbReference type="Proteomes" id="UP001322277"/>
    </source>
</evidence>
<reference evidence="3" key="1">
    <citation type="journal article" date="2023" name="bioRxiv">
        <title>Complete genome of the Medicago anthracnose fungus, Colletotrichum destructivum, reveals a mini-chromosome-like region within a core chromosome.</title>
        <authorList>
            <person name="Lapalu N."/>
            <person name="Simon A."/>
            <person name="Lu A."/>
            <person name="Plaumann P.-L."/>
            <person name="Amselem J."/>
            <person name="Pigne S."/>
            <person name="Auger A."/>
            <person name="Koch C."/>
            <person name="Dallery J.-F."/>
            <person name="O'Connell R.J."/>
        </authorList>
    </citation>
    <scope>NUCLEOTIDE SEQUENCE [LARGE SCALE GENOMIC DNA]</scope>
    <source>
        <strain evidence="3">CBS 520.97</strain>
    </source>
</reference>
<protein>
    <submittedName>
        <fullName evidence="2">Uncharacterized protein</fullName>
    </submittedName>
</protein>